<keyword evidence="3" id="KW-1185">Reference proteome</keyword>
<dbReference type="KEGG" id="salh:HMF8227_02228"/>
<dbReference type="RefSeq" id="WP_204101051.1">
    <property type="nucleotide sequence ID" value="NZ_CP029347.1"/>
</dbReference>
<dbReference type="EMBL" id="CP029347">
    <property type="protein sequence ID" value="AWL12681.1"/>
    <property type="molecule type" value="Genomic_DNA"/>
</dbReference>
<dbReference type="Proteomes" id="UP000245728">
    <property type="component" value="Chromosome"/>
</dbReference>
<feature type="transmembrane region" description="Helical" evidence="1">
    <location>
        <begin position="34"/>
        <end position="54"/>
    </location>
</feature>
<reference evidence="2 3" key="1">
    <citation type="submission" date="2018-05" db="EMBL/GenBank/DDBJ databases">
        <title>Salinimonas sp. HMF8227 Genome sequencing and assembly.</title>
        <authorList>
            <person name="Kang H."/>
            <person name="Kang J."/>
            <person name="Cha I."/>
            <person name="Kim H."/>
            <person name="Joh K."/>
        </authorList>
    </citation>
    <scope>NUCLEOTIDE SEQUENCE [LARGE SCALE GENOMIC DNA]</scope>
    <source>
        <strain evidence="2 3">HMF8227</strain>
    </source>
</reference>
<protein>
    <submittedName>
        <fullName evidence="2">Uncharacterized protein</fullName>
    </submittedName>
</protein>
<name>A0A2S2E4U8_9ALTE</name>
<organism evidence="2 3">
    <name type="scientific">Saliniradius amylolyticus</name>
    <dbReference type="NCBI Taxonomy" id="2183582"/>
    <lineage>
        <taxon>Bacteria</taxon>
        <taxon>Pseudomonadati</taxon>
        <taxon>Pseudomonadota</taxon>
        <taxon>Gammaproteobacteria</taxon>
        <taxon>Alteromonadales</taxon>
        <taxon>Alteromonadaceae</taxon>
        <taxon>Saliniradius</taxon>
    </lineage>
</organism>
<evidence type="ECO:0000313" key="3">
    <source>
        <dbReference type="Proteomes" id="UP000245728"/>
    </source>
</evidence>
<proteinExistence type="predicted"/>
<gene>
    <name evidence="2" type="ORF">HMF8227_02228</name>
</gene>
<keyword evidence="1" id="KW-0812">Transmembrane</keyword>
<keyword evidence="1" id="KW-0472">Membrane</keyword>
<dbReference type="AlphaFoldDB" id="A0A2S2E4U8"/>
<evidence type="ECO:0000313" key="2">
    <source>
        <dbReference type="EMBL" id="AWL12681.1"/>
    </source>
</evidence>
<keyword evidence="1" id="KW-1133">Transmembrane helix</keyword>
<feature type="transmembrane region" description="Helical" evidence="1">
    <location>
        <begin position="6"/>
        <end position="22"/>
    </location>
</feature>
<sequence length="58" mass="6948">MIRLLFLIPVVLCFIWFLYLRHNGYSFEQGKKGYLYILIVSAVIAAFYSFMLWVTHLE</sequence>
<evidence type="ECO:0000256" key="1">
    <source>
        <dbReference type="SAM" id="Phobius"/>
    </source>
</evidence>
<accession>A0A2S2E4U8</accession>